<dbReference type="PROSITE" id="PS01187">
    <property type="entry name" value="EGF_CA"/>
    <property type="match status" value="4"/>
</dbReference>
<dbReference type="PROSITE" id="PS50856">
    <property type="entry name" value="AMOP"/>
    <property type="match status" value="1"/>
</dbReference>
<dbReference type="InterPro" id="IPR000152">
    <property type="entry name" value="EGF-type_Asp/Asn_hydroxyl_site"/>
</dbReference>
<keyword evidence="6 11" id="KW-1133">Transmembrane helix</keyword>
<evidence type="ECO:0000313" key="16">
    <source>
        <dbReference type="Proteomes" id="UP001152320"/>
    </source>
</evidence>
<dbReference type="InterPro" id="IPR001846">
    <property type="entry name" value="VWF_type-D"/>
</dbReference>
<evidence type="ECO:0000256" key="4">
    <source>
        <dbReference type="ARBA" id="ARBA00022729"/>
    </source>
</evidence>
<dbReference type="PROSITE" id="PS51233">
    <property type="entry name" value="VWFD"/>
    <property type="match status" value="1"/>
</dbReference>
<dbReference type="InterPro" id="IPR001881">
    <property type="entry name" value="EGF-like_Ca-bd_dom"/>
</dbReference>
<name>A0A9Q1BZM1_HOLLE</name>
<keyword evidence="16" id="KW-1185">Reference proteome</keyword>
<dbReference type="PANTHER" id="PTHR24039">
    <property type="entry name" value="FIBRILLIN-RELATED"/>
    <property type="match status" value="1"/>
</dbReference>
<dbReference type="InterPro" id="IPR049883">
    <property type="entry name" value="NOTCH1_EGF-like"/>
</dbReference>
<feature type="domain" description="EGF-like" evidence="12">
    <location>
        <begin position="732"/>
        <end position="772"/>
    </location>
</feature>
<dbReference type="Pfam" id="PF23263">
    <property type="entry name" value="C8-3_MUC4"/>
    <property type="match status" value="1"/>
</dbReference>
<dbReference type="GO" id="GO:0005509">
    <property type="term" value="F:calcium ion binding"/>
    <property type="evidence" value="ECO:0007669"/>
    <property type="project" value="InterPro"/>
</dbReference>
<evidence type="ECO:0000256" key="2">
    <source>
        <dbReference type="ARBA" id="ARBA00022536"/>
    </source>
</evidence>
<evidence type="ECO:0000256" key="6">
    <source>
        <dbReference type="ARBA" id="ARBA00022989"/>
    </source>
</evidence>
<keyword evidence="8 9" id="KW-1015">Disulfide bond</keyword>
<dbReference type="OrthoDB" id="5966313at2759"/>
<gene>
    <name evidence="15" type="ORF">HOLleu_19470</name>
</gene>
<dbReference type="GO" id="GO:0016020">
    <property type="term" value="C:membrane"/>
    <property type="evidence" value="ECO:0007669"/>
    <property type="project" value="UniProtKB-SubCell"/>
</dbReference>
<comment type="subcellular location">
    <subcellularLocation>
        <location evidence="1">Membrane</location>
    </subcellularLocation>
</comment>
<dbReference type="PROSITE" id="PS00010">
    <property type="entry name" value="ASX_HYDROXYL"/>
    <property type="match status" value="7"/>
</dbReference>
<dbReference type="InterPro" id="IPR000742">
    <property type="entry name" value="EGF"/>
</dbReference>
<evidence type="ECO:0000259" key="13">
    <source>
        <dbReference type="PROSITE" id="PS50856"/>
    </source>
</evidence>
<dbReference type="Proteomes" id="UP001152320">
    <property type="component" value="Chromosome 9"/>
</dbReference>
<dbReference type="SMART" id="SM00179">
    <property type="entry name" value="EGF_CA"/>
    <property type="match status" value="7"/>
</dbReference>
<comment type="caution">
    <text evidence="9">Lacks conserved residue(s) required for the propagation of feature annotation.</text>
</comment>
<dbReference type="PROSITE" id="PS00022">
    <property type="entry name" value="EGF_1"/>
    <property type="match status" value="1"/>
</dbReference>
<keyword evidence="3 11" id="KW-0812">Transmembrane</keyword>
<evidence type="ECO:0000256" key="10">
    <source>
        <dbReference type="SAM" id="MobiDB-lite"/>
    </source>
</evidence>
<reference evidence="15" key="1">
    <citation type="submission" date="2021-10" db="EMBL/GenBank/DDBJ databases">
        <title>Tropical sea cucumber genome reveals ecological adaptation and Cuvierian tubules defense mechanism.</title>
        <authorList>
            <person name="Chen T."/>
        </authorList>
    </citation>
    <scope>NUCLEOTIDE SEQUENCE</scope>
    <source>
        <strain evidence="15">Nanhai2018</strain>
        <tissue evidence="15">Muscle</tissue>
    </source>
</reference>
<dbReference type="InterPro" id="IPR056619">
    <property type="entry name" value="C8-3_MUC4"/>
</dbReference>
<dbReference type="SUPFAM" id="SSF57184">
    <property type="entry name" value="Growth factor receptor domain"/>
    <property type="match status" value="3"/>
</dbReference>
<feature type="disulfide bond" evidence="9">
    <location>
        <begin position="986"/>
        <end position="1003"/>
    </location>
</feature>
<keyword evidence="7 11" id="KW-0472">Membrane</keyword>
<keyword evidence="4" id="KW-0732">Signal</keyword>
<evidence type="ECO:0000256" key="7">
    <source>
        <dbReference type="ARBA" id="ARBA00023136"/>
    </source>
</evidence>
<dbReference type="EMBL" id="JAIZAY010000009">
    <property type="protein sequence ID" value="KAJ8035710.1"/>
    <property type="molecule type" value="Genomic_DNA"/>
</dbReference>
<dbReference type="PROSITE" id="PS01186">
    <property type="entry name" value="EGF_2"/>
    <property type="match status" value="6"/>
</dbReference>
<dbReference type="Gene3D" id="2.10.25.10">
    <property type="entry name" value="Laminin"/>
    <property type="match status" value="10"/>
</dbReference>
<feature type="region of interest" description="Disordered" evidence="10">
    <location>
        <begin position="1359"/>
        <end position="1389"/>
    </location>
</feature>
<dbReference type="CDD" id="cd00054">
    <property type="entry name" value="EGF_CA"/>
    <property type="match status" value="6"/>
</dbReference>
<feature type="domain" description="EGF-like" evidence="12">
    <location>
        <begin position="773"/>
        <end position="813"/>
    </location>
</feature>
<evidence type="ECO:0000259" key="14">
    <source>
        <dbReference type="PROSITE" id="PS51233"/>
    </source>
</evidence>
<dbReference type="SMART" id="SM00181">
    <property type="entry name" value="EGF"/>
    <property type="match status" value="10"/>
</dbReference>
<dbReference type="InterPro" id="IPR018097">
    <property type="entry name" value="EGF_Ca-bd_CS"/>
</dbReference>
<protein>
    <submittedName>
        <fullName evidence="15">Mucin-like protein</fullName>
    </submittedName>
</protein>
<keyword evidence="5" id="KW-0677">Repeat</keyword>
<dbReference type="InterPro" id="IPR024731">
    <property type="entry name" value="NELL2-like_EGF"/>
</dbReference>
<evidence type="ECO:0000256" key="1">
    <source>
        <dbReference type="ARBA" id="ARBA00004370"/>
    </source>
</evidence>
<sequence length="1394" mass="154127">MKCCYRDDHSLIEGFQTLWRSSFIQRHQFIYGTYIDEVKRQDWIDDDLVPRYDCCVASQDPAFCAMYEEKRPAGTCNGYLPPETGWMFGDPHMQTLDKYPYTFNGLGEYILVDINNGEFVLQGRMERALVNEELADGTVFTGFAGKLQNSTLIEIYLNENRTDYTVRVNSSILINRTDLMDVPFYAEADPNFYMEMEQGNFTNSNGSDRLVVYWVYGVSISVAMSTPGMLDVFFEVTNKFKGNSTKGLFGVWNDDMMDDFLLSNGSRLDTGGRQNLTDREVFAFGESWRCPPEKSLFSYRDGMNWTSYNDLDFVPVFLDELVTQYENATIYKLASVACGENIQCLFDSLATMDVSIGLGTRKTSFVLEDDAQWLANFPPNITEGDTQILAEVGEEVEMRIKAVDIDGDQITFSLFADILNATLEQLSDNVARFVWTPVSTDPVRLQIVASDRRSISVLVVDVIICSCFNGGSCDFDNLVDGSNLLEDHFAVASCICPPAWTGDDCREDYDACLDDPCFPGVTCKDEIVPEANATCGQCPTGLVGNGFKCYDNDECDSGANDCDPQFSVCENLPGSYNCTCLEGFSDVYNNGSMCEDEDECSTGTASCSDSESAECLNTIGSYICRCLEGYTEGNNTCEDIDECQDSPCAADAVCTNTNGSFACVCNSGFMGDGFSCENVNECEEGSMTCFSNGTCVTTAVACSTDATCFNTNGSYDCQCKSGFRGTGLECVDIDECLNETSCNAMADCLNTNGSYVCTCPDGYRGNGFDNCTNIDECAENIDDCDMKAFCVDTDGGYNCTCNTGYSGNGTACETSKSFTMNVVFTDIKGWNVNSFFSLYNLTQVSTDLAIDVDALFQKTFVATDYLGCDVQSFSNESMGVDVEFRVDLVVSTDYALVDIETAFDSGLTGRNKDFVEPDSRVLKVSVNVTLPLIDPCAEGTHTCFERDFTQCVFTGNNSYTCQNCRDGFQLNNNSCEDINECLNDPCASLVEADCINTNGSYYCTCREGYMQYDGVCRAAAEFRGQFLIQEVNATQTFIATSALNVLIIDEQSYPLYASTVCAVVEYNLLMAEHIAPSYLACEMLGFSSTDVGPMVYFVVGLTPTSNITEDNLTQTLIESVDENNRLYSDREGESVTINTTTVAFAETPIHQRPIVGIILGVLGGILLIFLILVCCLVVLISYSQRQQQLRAKEPYLFDSMPTLPFKGIASDFYSQDDTLSDTSDSIISEETIRSLSSSQSRGTSWELARRISDIDEDTRMRYLMDVIRNSPYINERMRAQVPNLSEYLPYSDLASTAPSIGVDSLSLISSDSSFVRPYIATGLEASETSSESTSSGTYESIGRTFRFPRPRVTLRRVNSINLEQVPEDEENENEREARDSGTDGNQNVLPFEYF</sequence>
<feature type="domain" description="EGF-like" evidence="12">
    <location>
        <begin position="691"/>
        <end position="731"/>
    </location>
</feature>
<feature type="domain" description="EGF-like" evidence="12">
    <location>
        <begin position="977"/>
        <end position="1017"/>
    </location>
</feature>
<dbReference type="Pfam" id="PF07645">
    <property type="entry name" value="EGF_CA"/>
    <property type="match status" value="4"/>
</dbReference>
<comment type="caution">
    <text evidence="15">The sequence shown here is derived from an EMBL/GenBank/DDBJ whole genome shotgun (WGS) entry which is preliminary data.</text>
</comment>
<dbReference type="PROSITE" id="PS50026">
    <property type="entry name" value="EGF_3"/>
    <property type="match status" value="7"/>
</dbReference>
<dbReference type="FunFam" id="2.10.25.10:FF:000038">
    <property type="entry name" value="Fibrillin 2"/>
    <property type="match status" value="4"/>
</dbReference>
<feature type="domain" description="EGF-like" evidence="12">
    <location>
        <begin position="596"/>
        <end position="638"/>
    </location>
</feature>
<dbReference type="Pfam" id="PF12947">
    <property type="entry name" value="EGF_3"/>
    <property type="match status" value="3"/>
</dbReference>
<dbReference type="InterPro" id="IPR009030">
    <property type="entry name" value="Growth_fac_rcpt_cys_sf"/>
</dbReference>
<evidence type="ECO:0000313" key="15">
    <source>
        <dbReference type="EMBL" id="KAJ8035710.1"/>
    </source>
</evidence>
<organism evidence="15 16">
    <name type="scientific">Holothuria leucospilota</name>
    <name type="common">Black long sea cucumber</name>
    <name type="synonym">Mertensiothuria leucospilota</name>
    <dbReference type="NCBI Taxonomy" id="206669"/>
    <lineage>
        <taxon>Eukaryota</taxon>
        <taxon>Metazoa</taxon>
        <taxon>Echinodermata</taxon>
        <taxon>Eleutherozoa</taxon>
        <taxon>Echinozoa</taxon>
        <taxon>Holothuroidea</taxon>
        <taxon>Aspidochirotacea</taxon>
        <taxon>Aspidochirotida</taxon>
        <taxon>Holothuriidae</taxon>
        <taxon>Holothuria</taxon>
    </lineage>
</organism>
<feature type="disulfide bond" evidence="9">
    <location>
        <begin position="607"/>
        <end position="624"/>
    </location>
</feature>
<evidence type="ECO:0000256" key="9">
    <source>
        <dbReference type="PROSITE-ProRule" id="PRU00076"/>
    </source>
</evidence>
<evidence type="ECO:0000259" key="12">
    <source>
        <dbReference type="PROSITE" id="PS50026"/>
    </source>
</evidence>
<accession>A0A9Q1BZM1</accession>
<keyword evidence="2 9" id="KW-0245">EGF-like domain</keyword>
<proteinExistence type="predicted"/>
<dbReference type="InterPro" id="IPR005533">
    <property type="entry name" value="AMOP_dom"/>
</dbReference>
<feature type="domain" description="VWFD" evidence="14">
    <location>
        <begin position="83"/>
        <end position="296"/>
    </location>
</feature>
<feature type="transmembrane region" description="Helical" evidence="11">
    <location>
        <begin position="1154"/>
        <end position="1182"/>
    </location>
</feature>
<evidence type="ECO:0000256" key="11">
    <source>
        <dbReference type="SAM" id="Phobius"/>
    </source>
</evidence>
<feature type="domain" description="EGF-like" evidence="12">
    <location>
        <begin position="551"/>
        <end position="595"/>
    </location>
</feature>
<feature type="domain" description="EGF-like" evidence="12">
    <location>
        <begin position="639"/>
        <end position="677"/>
    </location>
</feature>
<evidence type="ECO:0000256" key="3">
    <source>
        <dbReference type="ARBA" id="ARBA00022692"/>
    </source>
</evidence>
<evidence type="ECO:0000256" key="5">
    <source>
        <dbReference type="ARBA" id="ARBA00022737"/>
    </source>
</evidence>
<feature type="domain" description="AMOP" evidence="13">
    <location>
        <begin position="1"/>
        <end position="71"/>
    </location>
</feature>
<evidence type="ECO:0000256" key="8">
    <source>
        <dbReference type="ARBA" id="ARBA00023157"/>
    </source>
</evidence>